<dbReference type="EMBL" id="HBFR01008665">
    <property type="protein sequence ID" value="CAD8879074.1"/>
    <property type="molecule type" value="Transcribed_RNA"/>
</dbReference>
<name>A0A7S1FPQ1_9STRA</name>
<feature type="chain" id="PRO_5030706194" evidence="1">
    <location>
        <begin position="23"/>
        <end position="520"/>
    </location>
</feature>
<gene>
    <name evidence="2" type="ORF">CHYS00102_LOCUS6258</name>
</gene>
<evidence type="ECO:0000313" key="2">
    <source>
        <dbReference type="EMBL" id="CAD8879074.1"/>
    </source>
</evidence>
<reference evidence="2" key="1">
    <citation type="submission" date="2021-01" db="EMBL/GenBank/DDBJ databases">
        <authorList>
            <person name="Corre E."/>
            <person name="Pelletier E."/>
            <person name="Niang G."/>
            <person name="Scheremetjew M."/>
            <person name="Finn R."/>
            <person name="Kale V."/>
            <person name="Holt S."/>
            <person name="Cochrane G."/>
            <person name="Meng A."/>
            <person name="Brown T."/>
            <person name="Cohen L."/>
        </authorList>
    </citation>
    <scope>NUCLEOTIDE SEQUENCE</scope>
    <source>
        <strain evidence="2">308</strain>
    </source>
</reference>
<evidence type="ECO:0000256" key="1">
    <source>
        <dbReference type="SAM" id="SignalP"/>
    </source>
</evidence>
<proteinExistence type="predicted"/>
<accession>A0A7S1FPQ1</accession>
<feature type="signal peptide" evidence="1">
    <location>
        <begin position="1"/>
        <end position="22"/>
    </location>
</feature>
<keyword evidence="1" id="KW-0732">Signal</keyword>
<protein>
    <submittedName>
        <fullName evidence="2">Uncharacterized protein</fullName>
    </submittedName>
</protein>
<organism evidence="2">
    <name type="scientific">Corethron hystrix</name>
    <dbReference type="NCBI Taxonomy" id="216773"/>
    <lineage>
        <taxon>Eukaryota</taxon>
        <taxon>Sar</taxon>
        <taxon>Stramenopiles</taxon>
        <taxon>Ochrophyta</taxon>
        <taxon>Bacillariophyta</taxon>
        <taxon>Coscinodiscophyceae</taxon>
        <taxon>Corethrophycidae</taxon>
        <taxon>Corethrales</taxon>
        <taxon>Corethraceae</taxon>
        <taxon>Corethron</taxon>
    </lineage>
</organism>
<sequence>MRIIHVGSLSFLTCIGLGPCMGAARVLNDLKPIDTSTALLRIRNIQNAGTVELSRSPGVSASETVDMQFLEFESFALRATKGSYDSSSMWKTTVDYSKTTVNCDDHEDSGDNDIYAVEFYYAVQTTIDNDPVEWIDNFEAVFLDTISKTYLKCSESNSKIEGCTSLKSLPRDSIASNKFCDVTEPGAKSCTVMKGEFSVVVSGSKVTNETKEKAHAEIVKNMKNNSFISPDISEIVHVDLFDPDEFSMEIETNQQYPFKFLKTATSCDNNDYSDKNDNTYGVEFYYAVQTSVENDLVEWADKMEEGYLHSLSEALLECSESDSEIVGCTSLISRPKDEIVLDKFCGATEPGAKSCTVMKGQFKVVVSGSEVSDETKKKAHEAVVEIIENDGFINTETPEVVHVDLYNSLEFLMKIESDKNNVDKSGSSWGGPMEELEKVISCDDSEDSDSKDKNTYTVEFYYAVQTTVEEDPIEWAGTLEEGYLRTLSEMFLDCSESNSIIEGCISVISEPKDEVLSDSK</sequence>
<dbReference type="AlphaFoldDB" id="A0A7S1FPQ1"/>